<keyword evidence="5" id="KW-1185">Reference proteome</keyword>
<dbReference type="OrthoDB" id="5392646at2759"/>
<accession>A0A317SJ48</accession>
<gene>
    <name evidence="4" type="ORF">C7212DRAFT_353194</name>
</gene>
<evidence type="ECO:0000256" key="1">
    <source>
        <dbReference type="PROSITE-ProRule" id="PRU00117"/>
    </source>
</evidence>
<dbReference type="Pfam" id="PF14611">
    <property type="entry name" value="KH_SLS1_1"/>
    <property type="match status" value="1"/>
</dbReference>
<evidence type="ECO:0000313" key="4">
    <source>
        <dbReference type="EMBL" id="PWW74449.1"/>
    </source>
</evidence>
<dbReference type="Proteomes" id="UP000246991">
    <property type="component" value="Unassembled WGS sequence"/>
</dbReference>
<reference evidence="4 5" key="1">
    <citation type="submission" date="2018-03" db="EMBL/GenBank/DDBJ databases">
        <title>Genomes of Pezizomycetes fungi and the evolution of truffles.</title>
        <authorList>
            <person name="Murat C."/>
            <person name="Payen T."/>
            <person name="Noel B."/>
            <person name="Kuo A."/>
            <person name="Martin F.M."/>
        </authorList>
    </citation>
    <scope>NUCLEOTIDE SEQUENCE [LARGE SCALE GENOMIC DNA]</scope>
    <source>
        <strain evidence="4">091103-1</strain>
    </source>
</reference>
<dbReference type="Pfam" id="PF20777">
    <property type="entry name" value="KH_SLS1_2"/>
    <property type="match status" value="1"/>
</dbReference>
<comment type="caution">
    <text evidence="4">The sequence shown here is derived from an EMBL/GenBank/DDBJ whole genome shotgun (WGS) entry which is preliminary data.</text>
</comment>
<dbReference type="InterPro" id="IPR032741">
    <property type="entry name" value="Sls1_KH-1"/>
</dbReference>
<sequence length="755" mass="85159">MPPASYASNLATCLCHQFRRPSRNARTLPVYTRYFSASTRQRSGKEKEPVVVDLEPLSELLILRTPGPPRLRHESLRLLQHSLETKVLDDAWKQLLQSEAMDPTNIDIALVRPAIHRVSKERYVQLAQQLWKAFLKPQLFDPPPKLLSSATKQETIKAILSDKWGVTVSSDIPERLDVLVNRDFPNTRRDIFFILGKDGRILRQLSQEYQARVKVNIRSGDISINSSLENYERLRKEIRELLERVTVKEFDMSWAQRLCKFNEQFITPIARITGTYIEKKDEKTLLISALDPSSLQDARRLLFVSFDLRLRSSCSLLYNAPRGGGDPKGALHPVHEKSALPWNFREVEWGRWRNIRMRINHPDSLRADSSAILKDTLRRRIGGELQDTGGTTTGLRGILDHNDLRVPEQHRSELLTKYEAILGYLLHENSDPQPDLDMTAPEFVESKDKLQVFLTDVPGLFHFTQNLSPISDLTPEGICSPSQAQGSTGGKQAPYQTCIVKLLPSPWECPEVFDRYPPLELKFRVDPKHGIVGQPSLKVIHSSTIADTMFPSEECDVRFHCQKSIPLGILGDSANPQPKYGVTELELQRYISESTLNPLTDEKLKASQFLSVELPEWVISPPKHSEPEDGGEERNTPTRVKYISTGLEYRRELAFNWDGMKLYQTVVQAGVTGGRRSEFKLCWNNSEEVDSSAQAPRITELEDDDRAVDGIAEGNRGNLVGATPEAMAETVAVSGTEAADGIPSKPALDTVVGDF</sequence>
<keyword evidence="2" id="KW-0175">Coiled coil</keyword>
<dbReference type="InterPro" id="IPR004087">
    <property type="entry name" value="KH_dom"/>
</dbReference>
<protein>
    <recommendedName>
        <fullName evidence="3">K Homology domain-containing protein</fullName>
    </recommendedName>
</protein>
<dbReference type="GO" id="GO:0005743">
    <property type="term" value="C:mitochondrial inner membrane"/>
    <property type="evidence" value="ECO:0007669"/>
    <property type="project" value="InterPro"/>
</dbReference>
<dbReference type="EMBL" id="PYWC01000062">
    <property type="protein sequence ID" value="PWW74449.1"/>
    <property type="molecule type" value="Genomic_DNA"/>
</dbReference>
<proteinExistence type="predicted"/>
<evidence type="ECO:0000256" key="2">
    <source>
        <dbReference type="SAM" id="Coils"/>
    </source>
</evidence>
<dbReference type="STRING" id="42249.A0A317SJ48"/>
<dbReference type="GO" id="GO:0003723">
    <property type="term" value="F:RNA binding"/>
    <property type="evidence" value="ECO:0007669"/>
    <property type="project" value="UniProtKB-UniRule"/>
</dbReference>
<dbReference type="PROSITE" id="PS50084">
    <property type="entry name" value="KH_TYPE_1"/>
    <property type="match status" value="1"/>
</dbReference>
<keyword evidence="1" id="KW-0694">RNA-binding</keyword>
<dbReference type="SUPFAM" id="SSF54791">
    <property type="entry name" value="Eukaryotic type KH-domain (KH-domain type I)"/>
    <property type="match status" value="1"/>
</dbReference>
<evidence type="ECO:0000313" key="5">
    <source>
        <dbReference type="Proteomes" id="UP000246991"/>
    </source>
</evidence>
<dbReference type="InterPro" id="IPR036612">
    <property type="entry name" value="KH_dom_type_1_sf"/>
</dbReference>
<dbReference type="Pfam" id="PF20778">
    <property type="entry name" value="SLS1_C"/>
    <property type="match status" value="1"/>
</dbReference>
<dbReference type="SMART" id="SM00322">
    <property type="entry name" value="KH"/>
    <property type="match status" value="1"/>
</dbReference>
<dbReference type="InterPro" id="IPR048748">
    <property type="entry name" value="SLS1_KH2"/>
</dbReference>
<organism evidence="4 5">
    <name type="scientific">Tuber magnatum</name>
    <name type="common">white Piedmont truffle</name>
    <dbReference type="NCBI Taxonomy" id="42249"/>
    <lineage>
        <taxon>Eukaryota</taxon>
        <taxon>Fungi</taxon>
        <taxon>Dikarya</taxon>
        <taxon>Ascomycota</taxon>
        <taxon>Pezizomycotina</taxon>
        <taxon>Pezizomycetes</taxon>
        <taxon>Pezizales</taxon>
        <taxon>Tuberaceae</taxon>
        <taxon>Tuber</taxon>
    </lineage>
</organism>
<dbReference type="AlphaFoldDB" id="A0A317SJ48"/>
<dbReference type="InterPro" id="IPR048401">
    <property type="entry name" value="SLS1_C"/>
</dbReference>
<feature type="domain" description="K Homology" evidence="3">
    <location>
        <begin position="172"/>
        <end position="243"/>
    </location>
</feature>
<name>A0A317SJ48_9PEZI</name>
<evidence type="ECO:0000259" key="3">
    <source>
        <dbReference type="SMART" id="SM00322"/>
    </source>
</evidence>
<feature type="coiled-coil region" evidence="2">
    <location>
        <begin position="224"/>
        <end position="251"/>
    </location>
</feature>